<keyword evidence="3" id="KW-1185">Reference proteome</keyword>
<evidence type="ECO:0000313" key="3">
    <source>
        <dbReference type="Proteomes" id="UP001218218"/>
    </source>
</evidence>
<organism evidence="2 3">
    <name type="scientific">Mycena albidolilacea</name>
    <dbReference type="NCBI Taxonomy" id="1033008"/>
    <lineage>
        <taxon>Eukaryota</taxon>
        <taxon>Fungi</taxon>
        <taxon>Dikarya</taxon>
        <taxon>Basidiomycota</taxon>
        <taxon>Agaricomycotina</taxon>
        <taxon>Agaricomycetes</taxon>
        <taxon>Agaricomycetidae</taxon>
        <taxon>Agaricales</taxon>
        <taxon>Marasmiineae</taxon>
        <taxon>Mycenaceae</taxon>
        <taxon>Mycena</taxon>
    </lineage>
</organism>
<accession>A0AAD7AIW7</accession>
<reference evidence="2" key="1">
    <citation type="submission" date="2023-03" db="EMBL/GenBank/DDBJ databases">
        <title>Massive genome expansion in bonnet fungi (Mycena s.s.) driven by repeated elements and novel gene families across ecological guilds.</title>
        <authorList>
            <consortium name="Lawrence Berkeley National Laboratory"/>
            <person name="Harder C.B."/>
            <person name="Miyauchi S."/>
            <person name="Viragh M."/>
            <person name="Kuo A."/>
            <person name="Thoen E."/>
            <person name="Andreopoulos B."/>
            <person name="Lu D."/>
            <person name="Skrede I."/>
            <person name="Drula E."/>
            <person name="Henrissat B."/>
            <person name="Morin E."/>
            <person name="Kohler A."/>
            <person name="Barry K."/>
            <person name="LaButti K."/>
            <person name="Morin E."/>
            <person name="Salamov A."/>
            <person name="Lipzen A."/>
            <person name="Mereny Z."/>
            <person name="Hegedus B."/>
            <person name="Baldrian P."/>
            <person name="Stursova M."/>
            <person name="Weitz H."/>
            <person name="Taylor A."/>
            <person name="Grigoriev I.V."/>
            <person name="Nagy L.G."/>
            <person name="Martin F."/>
            <person name="Kauserud H."/>
        </authorList>
    </citation>
    <scope>NUCLEOTIDE SEQUENCE</scope>
    <source>
        <strain evidence="2">CBHHK002</strain>
    </source>
</reference>
<proteinExistence type="predicted"/>
<dbReference type="EMBL" id="JARIHO010000006">
    <property type="protein sequence ID" value="KAJ7359838.1"/>
    <property type="molecule type" value="Genomic_DNA"/>
</dbReference>
<name>A0AAD7AIW7_9AGAR</name>
<feature type="compositionally biased region" description="Basic residues" evidence="1">
    <location>
        <begin position="206"/>
        <end position="221"/>
    </location>
</feature>
<feature type="region of interest" description="Disordered" evidence="1">
    <location>
        <begin position="202"/>
        <end position="221"/>
    </location>
</feature>
<gene>
    <name evidence="2" type="ORF">DFH08DRAFT_417783</name>
</gene>
<protein>
    <submittedName>
        <fullName evidence="2">Uncharacterized protein</fullName>
    </submittedName>
</protein>
<evidence type="ECO:0000313" key="2">
    <source>
        <dbReference type="EMBL" id="KAJ7359838.1"/>
    </source>
</evidence>
<dbReference type="Proteomes" id="UP001218218">
    <property type="component" value="Unassembled WGS sequence"/>
</dbReference>
<comment type="caution">
    <text evidence="2">The sequence shown here is derived from an EMBL/GenBank/DDBJ whole genome shotgun (WGS) entry which is preliminary data.</text>
</comment>
<sequence length="276" mass="30006">MTANKRAIGDTEAEFQAALATYTKAGNKTAAMRRLWNAAYEKGNSAAREAEAVSQRMYEATRKGFMEGRKAGFEEGRRAGEKEAMQLDALEIAFSKERMEGFSMGMGVGRNEEEERWKGAGHFEGGECRSSPGVAATCTVETTPPPGPPPTATDDSMNIMSLLTGFDWADDADSSLPIHTALSTPQKPRDFSDLRSSSKNAFNTLQRRHSRHHGSRANTIRRRQFYCSPPAQFTRSTSSRQSDGTTSWLGVLAWASAGWLAQAAVGGMSMGVFGCP</sequence>
<dbReference type="AlphaFoldDB" id="A0AAD7AIW7"/>
<evidence type="ECO:0000256" key="1">
    <source>
        <dbReference type="SAM" id="MobiDB-lite"/>
    </source>
</evidence>